<feature type="transmembrane region" description="Helical" evidence="6">
    <location>
        <begin position="73"/>
        <end position="91"/>
    </location>
</feature>
<dbReference type="PROSITE" id="PS50850">
    <property type="entry name" value="MFS"/>
    <property type="match status" value="1"/>
</dbReference>
<dbReference type="InterPro" id="IPR020846">
    <property type="entry name" value="MFS_dom"/>
</dbReference>
<feature type="transmembrane region" description="Helical" evidence="6">
    <location>
        <begin position="264"/>
        <end position="286"/>
    </location>
</feature>
<dbReference type="RefSeq" id="WP_179541961.1">
    <property type="nucleotide sequence ID" value="NZ_BAAALL010000005.1"/>
</dbReference>
<feature type="transmembrane region" description="Helical" evidence="6">
    <location>
        <begin position="353"/>
        <end position="377"/>
    </location>
</feature>
<reference evidence="8 9" key="1">
    <citation type="submission" date="2020-07" db="EMBL/GenBank/DDBJ databases">
        <title>Sequencing the genomes of 1000 actinobacteria strains.</title>
        <authorList>
            <person name="Klenk H.-P."/>
        </authorList>
    </citation>
    <scope>NUCLEOTIDE SEQUENCE [LARGE SCALE GENOMIC DNA]</scope>
    <source>
        <strain evidence="8 9">DSM 15475</strain>
    </source>
</reference>
<dbReference type="InterPro" id="IPR036259">
    <property type="entry name" value="MFS_trans_sf"/>
</dbReference>
<feature type="transmembrane region" description="Helical" evidence="6">
    <location>
        <begin position="131"/>
        <end position="154"/>
    </location>
</feature>
<dbReference type="SUPFAM" id="SSF103473">
    <property type="entry name" value="MFS general substrate transporter"/>
    <property type="match status" value="1"/>
</dbReference>
<dbReference type="PANTHER" id="PTHR23526:SF2">
    <property type="entry name" value="MAJOR FACILITATOR SUPERFAMILY (MFS) PROFILE DOMAIN-CONTAINING PROTEIN"/>
    <property type="match status" value="1"/>
</dbReference>
<feature type="compositionally biased region" description="Polar residues" evidence="5">
    <location>
        <begin position="487"/>
        <end position="499"/>
    </location>
</feature>
<dbReference type="AlphaFoldDB" id="A0A7Z0KAB2"/>
<feature type="region of interest" description="Disordered" evidence="5">
    <location>
        <begin position="1"/>
        <end position="24"/>
    </location>
</feature>
<evidence type="ECO:0000256" key="4">
    <source>
        <dbReference type="ARBA" id="ARBA00023136"/>
    </source>
</evidence>
<feature type="transmembrane region" description="Helical" evidence="6">
    <location>
        <begin position="292"/>
        <end position="313"/>
    </location>
</feature>
<keyword evidence="3 6" id="KW-1133">Transmembrane helix</keyword>
<dbReference type="PANTHER" id="PTHR23526">
    <property type="entry name" value="INTEGRAL MEMBRANE TRANSPORT PROTEIN-RELATED"/>
    <property type="match status" value="1"/>
</dbReference>
<name>A0A7Z0KAB2_9MICC</name>
<evidence type="ECO:0000256" key="6">
    <source>
        <dbReference type="SAM" id="Phobius"/>
    </source>
</evidence>
<dbReference type="EMBL" id="JACCFY010000001">
    <property type="protein sequence ID" value="NYJ78648.1"/>
    <property type="molecule type" value="Genomic_DNA"/>
</dbReference>
<keyword evidence="9" id="KW-1185">Reference proteome</keyword>
<feature type="transmembrane region" description="Helical" evidence="6">
    <location>
        <begin position="325"/>
        <end position="341"/>
    </location>
</feature>
<feature type="transmembrane region" description="Helical" evidence="6">
    <location>
        <begin position="103"/>
        <end position="125"/>
    </location>
</feature>
<evidence type="ECO:0000256" key="2">
    <source>
        <dbReference type="ARBA" id="ARBA00022692"/>
    </source>
</evidence>
<evidence type="ECO:0000313" key="8">
    <source>
        <dbReference type="EMBL" id="NYJ78648.1"/>
    </source>
</evidence>
<feature type="transmembrane region" description="Helical" evidence="6">
    <location>
        <begin position="166"/>
        <end position="191"/>
    </location>
</feature>
<evidence type="ECO:0000259" key="7">
    <source>
        <dbReference type="PROSITE" id="PS50850"/>
    </source>
</evidence>
<feature type="transmembrane region" description="Helical" evidence="6">
    <location>
        <begin position="36"/>
        <end position="53"/>
    </location>
</feature>
<protein>
    <submittedName>
        <fullName evidence="8">MFS family permease</fullName>
    </submittedName>
</protein>
<evidence type="ECO:0000256" key="5">
    <source>
        <dbReference type="SAM" id="MobiDB-lite"/>
    </source>
</evidence>
<keyword evidence="4 6" id="KW-0472">Membrane</keyword>
<feature type="transmembrane region" description="Helical" evidence="6">
    <location>
        <begin position="427"/>
        <end position="446"/>
    </location>
</feature>
<evidence type="ECO:0000256" key="1">
    <source>
        <dbReference type="ARBA" id="ARBA00004651"/>
    </source>
</evidence>
<dbReference type="Gene3D" id="1.20.1250.20">
    <property type="entry name" value="MFS general substrate transporter like domains"/>
    <property type="match status" value="2"/>
</dbReference>
<dbReference type="GO" id="GO:0005886">
    <property type="term" value="C:plasma membrane"/>
    <property type="evidence" value="ECO:0007669"/>
    <property type="project" value="UniProtKB-SubCell"/>
</dbReference>
<evidence type="ECO:0000313" key="9">
    <source>
        <dbReference type="Proteomes" id="UP000535437"/>
    </source>
</evidence>
<proteinExistence type="predicted"/>
<organism evidence="8 9">
    <name type="scientific">Nesterenkonia xinjiangensis</name>
    <dbReference type="NCBI Taxonomy" id="225327"/>
    <lineage>
        <taxon>Bacteria</taxon>
        <taxon>Bacillati</taxon>
        <taxon>Actinomycetota</taxon>
        <taxon>Actinomycetes</taxon>
        <taxon>Micrococcales</taxon>
        <taxon>Micrococcaceae</taxon>
        <taxon>Nesterenkonia</taxon>
    </lineage>
</organism>
<gene>
    <name evidence="8" type="ORF">HNR09_002059</name>
</gene>
<comment type="caution">
    <text evidence="8">The sequence shown here is derived from an EMBL/GenBank/DDBJ whole genome shotgun (WGS) entry which is preliminary data.</text>
</comment>
<dbReference type="InterPro" id="IPR052528">
    <property type="entry name" value="Sugar_transport-like"/>
</dbReference>
<feature type="compositionally biased region" description="Low complexity" evidence="5">
    <location>
        <begin position="1"/>
        <end position="14"/>
    </location>
</feature>
<dbReference type="Pfam" id="PF07690">
    <property type="entry name" value="MFS_1"/>
    <property type="match status" value="1"/>
</dbReference>
<feature type="transmembrane region" description="Helical" evidence="6">
    <location>
        <begin position="389"/>
        <end position="415"/>
    </location>
</feature>
<feature type="region of interest" description="Disordered" evidence="5">
    <location>
        <begin position="470"/>
        <end position="499"/>
    </location>
</feature>
<accession>A0A7Z0KAB2</accession>
<dbReference type="InterPro" id="IPR011701">
    <property type="entry name" value="MFS"/>
</dbReference>
<feature type="transmembrane region" description="Helical" evidence="6">
    <location>
        <begin position="203"/>
        <end position="223"/>
    </location>
</feature>
<feature type="domain" description="Major facilitator superfamily (MFS) profile" evidence="7">
    <location>
        <begin position="36"/>
        <end position="452"/>
    </location>
</feature>
<dbReference type="InterPro" id="IPR004748">
    <property type="entry name" value="Polyol_permease-like"/>
</dbReference>
<dbReference type="GO" id="GO:0022857">
    <property type="term" value="F:transmembrane transporter activity"/>
    <property type="evidence" value="ECO:0007669"/>
    <property type="project" value="InterPro"/>
</dbReference>
<sequence>MSTSTTSRTSGTTSAGPLPAGHPDESRLDRLGMPHVLRFGFFGLLLVMTGVGVESNILTPHMVEVLGSPEATVSAIITGHSVSVLIASYLGGSLSDLFGPRRIMAAGAVIFVVFQVLFLVSLAAGSLELAAITYFLRGFGFPMFAFAFIVWVNITAPPERNSTAIGWFYVMYTGGLPTLGSLVALGAIPAFGGGGEGGVGETGAMWLAGGLVALGFLLAHFGIRDERGRHRLAPAGESASQVLTAGIRLTFTNRRVAMGFMIRLINTAPQFGMFIMLPVVISTTLGWGQSRWLAMTVAVYATNILVNAVFGAIGDRWGWRRTVKWFGITGSAVGLLLWWYVPHMVPPGSTWGYVLSVVAGCIFGCLLAGFVPMGAIMPALAPDHRGAAMAMYTTAAGGAIFVGSAVVAIVFNVASWIGMSDFARNSLVVWIFVALYACAFVMIRHLKVPQDEIKEKHGKLFGRRQVPLTEEAVDPAQPLPVDPQDDSPAQTDPRTASTR</sequence>
<comment type="subcellular location">
    <subcellularLocation>
        <location evidence="1">Cell membrane</location>
        <topology evidence="1">Multi-pass membrane protein</topology>
    </subcellularLocation>
</comment>
<dbReference type="NCBIfam" id="TIGR00897">
    <property type="entry name" value="2A0118"/>
    <property type="match status" value="1"/>
</dbReference>
<evidence type="ECO:0000256" key="3">
    <source>
        <dbReference type="ARBA" id="ARBA00022989"/>
    </source>
</evidence>
<keyword evidence="2 6" id="KW-0812">Transmembrane</keyword>
<dbReference type="Proteomes" id="UP000535437">
    <property type="component" value="Unassembled WGS sequence"/>
</dbReference>